<dbReference type="WBParaSite" id="Gr19_v10_g16888.t1">
    <property type="protein sequence ID" value="Gr19_v10_g16888.t1"/>
    <property type="gene ID" value="Gr19_v10_g16888"/>
</dbReference>
<accession>A0A914HG99</accession>
<sequence>MNVSEVIDCTDQNRRPLPEGPFGTRQVDGPAELWTVSAPSSLSSSSVATNCPLAPRTNVKVPSFSLPNLPLADLATQSFVEGLHVRGDDQESGDETDED</sequence>
<name>A0A914HG99_GLORO</name>
<protein>
    <submittedName>
        <fullName evidence="3">Uncharacterized protein</fullName>
    </submittedName>
</protein>
<proteinExistence type="predicted"/>
<organism evidence="2 3">
    <name type="scientific">Globodera rostochiensis</name>
    <name type="common">Golden nematode worm</name>
    <name type="synonym">Heterodera rostochiensis</name>
    <dbReference type="NCBI Taxonomy" id="31243"/>
    <lineage>
        <taxon>Eukaryota</taxon>
        <taxon>Metazoa</taxon>
        <taxon>Ecdysozoa</taxon>
        <taxon>Nematoda</taxon>
        <taxon>Chromadorea</taxon>
        <taxon>Rhabditida</taxon>
        <taxon>Tylenchina</taxon>
        <taxon>Tylenchomorpha</taxon>
        <taxon>Tylenchoidea</taxon>
        <taxon>Heteroderidae</taxon>
        <taxon>Heteroderinae</taxon>
        <taxon>Globodera</taxon>
    </lineage>
</organism>
<evidence type="ECO:0000313" key="3">
    <source>
        <dbReference type="WBParaSite" id="Gr19_v10_g16888.t1"/>
    </source>
</evidence>
<evidence type="ECO:0000313" key="2">
    <source>
        <dbReference type="Proteomes" id="UP000887572"/>
    </source>
</evidence>
<reference evidence="3" key="1">
    <citation type="submission" date="2022-11" db="UniProtKB">
        <authorList>
            <consortium name="WormBaseParasite"/>
        </authorList>
    </citation>
    <scope>IDENTIFICATION</scope>
</reference>
<feature type="region of interest" description="Disordered" evidence="1">
    <location>
        <begin position="1"/>
        <end position="28"/>
    </location>
</feature>
<dbReference type="Proteomes" id="UP000887572">
    <property type="component" value="Unplaced"/>
</dbReference>
<keyword evidence="2" id="KW-1185">Reference proteome</keyword>
<dbReference type="AlphaFoldDB" id="A0A914HG99"/>
<evidence type="ECO:0000256" key="1">
    <source>
        <dbReference type="SAM" id="MobiDB-lite"/>
    </source>
</evidence>